<evidence type="ECO:0000313" key="10">
    <source>
        <dbReference type="EMBL" id="MXQ86933.1"/>
    </source>
</evidence>
<dbReference type="GO" id="GO:0000977">
    <property type="term" value="F:RNA polymerase II transcription regulatory region sequence-specific DNA binding"/>
    <property type="evidence" value="ECO:0007669"/>
    <property type="project" value="TreeGrafter"/>
</dbReference>
<keyword evidence="3 6" id="KW-0238">DNA-binding</keyword>
<gene>
    <name evidence="10" type="ORF">E5288_WYG019332</name>
</gene>
<reference evidence="10" key="1">
    <citation type="submission" date="2019-10" db="EMBL/GenBank/DDBJ databases">
        <title>The sequence and de novo assembly of the wild yak genome.</title>
        <authorList>
            <person name="Liu Y."/>
        </authorList>
    </citation>
    <scope>NUCLEOTIDE SEQUENCE [LARGE SCALE GENOMIC DNA]</scope>
    <source>
        <strain evidence="10">WY2019</strain>
    </source>
</reference>
<feature type="region of interest" description="Disordered" evidence="8">
    <location>
        <begin position="285"/>
        <end position="341"/>
    </location>
</feature>
<dbReference type="PRINTS" id="PR00024">
    <property type="entry name" value="HOMEOBOX"/>
</dbReference>
<dbReference type="InterPro" id="IPR020479">
    <property type="entry name" value="HD_metazoa"/>
</dbReference>
<dbReference type="InterPro" id="IPR047152">
    <property type="entry name" value="Caudal_homeobox"/>
</dbReference>
<dbReference type="InterPro" id="IPR000047">
    <property type="entry name" value="HTH_motif"/>
</dbReference>
<dbReference type="GO" id="GO:0005634">
    <property type="term" value="C:nucleus"/>
    <property type="evidence" value="ECO:0007669"/>
    <property type="project" value="UniProtKB-SubCell"/>
</dbReference>
<keyword evidence="5 6" id="KW-0539">Nucleus</keyword>
<dbReference type="PANTHER" id="PTHR24332:SF16">
    <property type="entry name" value="HOMEOBOX PROTEIN CDX-1"/>
    <property type="match status" value="1"/>
</dbReference>
<dbReference type="InterPro" id="IPR017970">
    <property type="entry name" value="Homeobox_CS"/>
</dbReference>
<protein>
    <recommendedName>
        <fullName evidence="9">Homeobox domain-containing protein</fullName>
    </recommendedName>
</protein>
<dbReference type="Gene3D" id="1.10.10.60">
    <property type="entry name" value="Homeodomain-like"/>
    <property type="match status" value="1"/>
</dbReference>
<dbReference type="SMART" id="SM00389">
    <property type="entry name" value="HOX"/>
    <property type="match status" value="1"/>
</dbReference>
<accession>A0A6B0RHV2</accession>
<evidence type="ECO:0000259" key="9">
    <source>
        <dbReference type="PROSITE" id="PS50071"/>
    </source>
</evidence>
<evidence type="ECO:0000256" key="5">
    <source>
        <dbReference type="ARBA" id="ARBA00023242"/>
    </source>
</evidence>
<dbReference type="InterPro" id="IPR009057">
    <property type="entry name" value="Homeodomain-like_sf"/>
</dbReference>
<dbReference type="CDD" id="cd00086">
    <property type="entry name" value="homeodomain"/>
    <property type="match status" value="1"/>
</dbReference>
<dbReference type="InterPro" id="IPR001356">
    <property type="entry name" value="HD"/>
</dbReference>
<dbReference type="FunFam" id="1.10.10.60:FF:000089">
    <property type="entry name" value="Caudal type homeobox 4"/>
    <property type="match status" value="1"/>
</dbReference>
<organism evidence="10 11">
    <name type="scientific">Bos mutus</name>
    <name type="common">wild yak</name>
    <dbReference type="NCBI Taxonomy" id="72004"/>
    <lineage>
        <taxon>Eukaryota</taxon>
        <taxon>Metazoa</taxon>
        <taxon>Chordata</taxon>
        <taxon>Craniata</taxon>
        <taxon>Vertebrata</taxon>
        <taxon>Euteleostomi</taxon>
        <taxon>Mammalia</taxon>
        <taxon>Eutheria</taxon>
        <taxon>Laurasiatheria</taxon>
        <taxon>Artiodactyla</taxon>
        <taxon>Ruminantia</taxon>
        <taxon>Pecora</taxon>
        <taxon>Bovidae</taxon>
        <taxon>Bovinae</taxon>
        <taxon>Bos</taxon>
    </lineage>
</organism>
<dbReference type="PRINTS" id="PR00031">
    <property type="entry name" value="HTHREPRESSR"/>
</dbReference>
<proteinExistence type="inferred from homology"/>
<evidence type="ECO:0000256" key="6">
    <source>
        <dbReference type="PROSITE-ProRule" id="PRU00108"/>
    </source>
</evidence>
<keyword evidence="11" id="KW-1185">Reference proteome</keyword>
<dbReference type="PROSITE" id="PS00027">
    <property type="entry name" value="HOMEOBOX_1"/>
    <property type="match status" value="1"/>
</dbReference>
<feature type="compositionally biased region" description="Pro residues" evidence="8">
    <location>
        <begin position="30"/>
        <end position="42"/>
    </location>
</feature>
<dbReference type="GO" id="GO:0009948">
    <property type="term" value="P:anterior/posterior axis specification"/>
    <property type="evidence" value="ECO:0007669"/>
    <property type="project" value="TreeGrafter"/>
</dbReference>
<dbReference type="AlphaFoldDB" id="A0A6B0RHV2"/>
<feature type="region of interest" description="Disordered" evidence="8">
    <location>
        <begin position="9"/>
        <end position="63"/>
    </location>
</feature>
<dbReference type="PANTHER" id="PTHR24332">
    <property type="entry name" value="HOMEOBOX PROTEIN CDX"/>
    <property type="match status" value="1"/>
</dbReference>
<keyword evidence="4 6" id="KW-0371">Homeobox</keyword>
<comment type="caution">
    <text evidence="10">The sequence shown here is derived from an EMBL/GenBank/DDBJ whole genome shotgun (WGS) entry which is preliminary data.</text>
</comment>
<feature type="compositionally biased region" description="Low complexity" evidence="8">
    <location>
        <begin position="315"/>
        <end position="332"/>
    </location>
</feature>
<comment type="similarity">
    <text evidence="2">Belongs to the Caudal homeobox family.</text>
</comment>
<dbReference type="InterPro" id="IPR006820">
    <property type="entry name" value="Caudal_activation_dom"/>
</dbReference>
<name>A0A6B0RHV2_9CETA</name>
<dbReference type="GO" id="GO:0009887">
    <property type="term" value="P:animal organ morphogenesis"/>
    <property type="evidence" value="ECO:0007669"/>
    <property type="project" value="TreeGrafter"/>
</dbReference>
<dbReference type="PROSITE" id="PS50071">
    <property type="entry name" value="HOMEOBOX_2"/>
    <property type="match status" value="1"/>
</dbReference>
<dbReference type="SUPFAM" id="SSF46689">
    <property type="entry name" value="Homeodomain-like"/>
    <property type="match status" value="1"/>
</dbReference>
<dbReference type="GO" id="GO:0000981">
    <property type="term" value="F:DNA-binding transcription factor activity, RNA polymerase II-specific"/>
    <property type="evidence" value="ECO:0007669"/>
    <property type="project" value="InterPro"/>
</dbReference>
<sequence>MYVGYVLDKDSPVYPGPARPASLSLGPQAYGPPPPPPGPPQYPDFTGYSHVEPGPVPPAAWSAPFSAPKDEWAAAYGPGPTGPTASPAPLAFGPPPDFGAVPTPPGPGPVATSCSSANYGDGRGGSPGACGGQRTGRSPEELPGCILLLRVWGVVLKDQNSFISSKPLLLKYKWTMGLPFELLLPMLRGLYSRLCGPQIWWGEELRTTTGAAGLVTAWGFSNPECKTRTKDKYRVVYTDHQRLELEKEFHYSRYITIRRKSELAANLGLTERQVKIWFQNRRAKERKVNKKKQQQQPPQPPPPAHDITSTPAGPPLAGLCPSSASLLGASSPVPVKEEYLP</sequence>
<dbReference type="Pfam" id="PF04731">
    <property type="entry name" value="Caudal_act"/>
    <property type="match status" value="1"/>
</dbReference>
<feature type="DNA-binding region" description="Homeobox" evidence="6">
    <location>
        <begin position="230"/>
        <end position="289"/>
    </location>
</feature>
<evidence type="ECO:0000313" key="11">
    <source>
        <dbReference type="Proteomes" id="UP000322234"/>
    </source>
</evidence>
<dbReference type="Pfam" id="PF00046">
    <property type="entry name" value="Homeodomain"/>
    <property type="match status" value="1"/>
</dbReference>
<evidence type="ECO:0000256" key="8">
    <source>
        <dbReference type="SAM" id="MobiDB-lite"/>
    </source>
</evidence>
<dbReference type="GO" id="GO:0030154">
    <property type="term" value="P:cell differentiation"/>
    <property type="evidence" value="ECO:0007669"/>
    <property type="project" value="TreeGrafter"/>
</dbReference>
<dbReference type="Proteomes" id="UP000322234">
    <property type="component" value="Unassembled WGS sequence"/>
</dbReference>
<evidence type="ECO:0000256" key="7">
    <source>
        <dbReference type="RuleBase" id="RU000682"/>
    </source>
</evidence>
<dbReference type="EMBL" id="VBQZ03000035">
    <property type="protein sequence ID" value="MXQ86933.1"/>
    <property type="molecule type" value="Genomic_DNA"/>
</dbReference>
<evidence type="ECO:0000256" key="4">
    <source>
        <dbReference type="ARBA" id="ARBA00023155"/>
    </source>
</evidence>
<feature type="domain" description="Homeobox" evidence="9">
    <location>
        <begin position="228"/>
        <end position="288"/>
    </location>
</feature>
<comment type="subcellular location">
    <subcellularLocation>
        <location evidence="1 6 7">Nucleus</location>
    </subcellularLocation>
</comment>
<evidence type="ECO:0000256" key="3">
    <source>
        <dbReference type="ARBA" id="ARBA00023125"/>
    </source>
</evidence>
<evidence type="ECO:0000256" key="2">
    <source>
        <dbReference type="ARBA" id="ARBA00010341"/>
    </source>
</evidence>
<evidence type="ECO:0000256" key="1">
    <source>
        <dbReference type="ARBA" id="ARBA00004123"/>
    </source>
</evidence>
<feature type="region of interest" description="Disordered" evidence="8">
    <location>
        <begin position="72"/>
        <end position="91"/>
    </location>
</feature>
<feature type="compositionally biased region" description="Low complexity" evidence="8">
    <location>
        <begin position="72"/>
        <end position="89"/>
    </location>
</feature>